<keyword evidence="2" id="KW-1185">Reference proteome</keyword>
<dbReference type="Proteomes" id="UP001212189">
    <property type="component" value="Chromosome"/>
</dbReference>
<evidence type="ECO:0000313" key="2">
    <source>
        <dbReference type="Proteomes" id="UP001212189"/>
    </source>
</evidence>
<evidence type="ECO:0000313" key="1">
    <source>
        <dbReference type="EMBL" id="WBE26240.1"/>
    </source>
</evidence>
<name>A0AAE9VTP8_9GAMM</name>
<organism evidence="1 2">
    <name type="scientific">Denitrificimonas caeni</name>
    <dbReference type="NCBI Taxonomy" id="521720"/>
    <lineage>
        <taxon>Bacteria</taxon>
        <taxon>Pseudomonadati</taxon>
        <taxon>Pseudomonadota</taxon>
        <taxon>Gammaproteobacteria</taxon>
        <taxon>Pseudomonadales</taxon>
        <taxon>Pseudomonadaceae</taxon>
        <taxon>Denitrificimonas</taxon>
    </lineage>
</organism>
<dbReference type="AlphaFoldDB" id="A0AAE9VTP8"/>
<dbReference type="EMBL" id="CP114976">
    <property type="protein sequence ID" value="WBE26240.1"/>
    <property type="molecule type" value="Genomic_DNA"/>
</dbReference>
<protein>
    <submittedName>
        <fullName evidence="1">Uncharacterized protein</fullName>
    </submittedName>
</protein>
<dbReference type="KEGG" id="dce:O6P33_05260"/>
<accession>A0AAE9VTP8</accession>
<gene>
    <name evidence="1" type="ORF">O6P33_05260</name>
</gene>
<proteinExistence type="predicted"/>
<dbReference type="RefSeq" id="WP_269819163.1">
    <property type="nucleotide sequence ID" value="NZ_CP114976.1"/>
</dbReference>
<reference evidence="1 2" key="1">
    <citation type="submission" date="2022-12" db="EMBL/GenBank/DDBJ databases">
        <title>Coexistence and Characterization of a Novel Tigecycline Resistance gene tet(X) variant and blaNDM-1 in a Pseudomonas caeni Isolate of Chicken Origin.</title>
        <authorList>
            <person name="Lu X."/>
            <person name="Zhang L."/>
            <person name="Li R."/>
            <person name="Wang Z."/>
        </authorList>
    </citation>
    <scope>NUCLEOTIDE SEQUENCE [LARGE SCALE GENOMIC DNA]</scope>
    <source>
        <strain evidence="1 2">CE14</strain>
    </source>
</reference>
<sequence>MTNQELVEKAADLGINTADSEFQEVLASGGAFGGYVSHGNAAWLASQGISECACGHSVKP</sequence>